<comment type="caution">
    <text evidence="1">The sequence shown here is derived from an EMBL/GenBank/DDBJ whole genome shotgun (WGS) entry which is preliminary data.</text>
</comment>
<proteinExistence type="predicted"/>
<dbReference type="OrthoDB" id="1929979at2759"/>
<protein>
    <recommendedName>
        <fullName evidence="3">Mitochondrial protein</fullName>
    </recommendedName>
</protein>
<evidence type="ECO:0008006" key="3">
    <source>
        <dbReference type="Google" id="ProtNLM"/>
    </source>
</evidence>
<dbReference type="Proteomes" id="UP000257109">
    <property type="component" value="Unassembled WGS sequence"/>
</dbReference>
<gene>
    <name evidence="1" type="ORF">CR513_22336</name>
</gene>
<accession>A0A371GXK6</accession>
<name>A0A371GXK6_MUCPR</name>
<evidence type="ECO:0000313" key="1">
    <source>
        <dbReference type="EMBL" id="RDX95186.1"/>
    </source>
</evidence>
<dbReference type="AlphaFoldDB" id="A0A371GXK6"/>
<feature type="non-terminal residue" evidence="1">
    <location>
        <position position="1"/>
    </location>
</feature>
<dbReference type="EMBL" id="QJKJ01004187">
    <property type="protein sequence ID" value="RDX95186.1"/>
    <property type="molecule type" value="Genomic_DNA"/>
</dbReference>
<organism evidence="1 2">
    <name type="scientific">Mucuna pruriens</name>
    <name type="common">Velvet bean</name>
    <name type="synonym">Dolichos pruriens</name>
    <dbReference type="NCBI Taxonomy" id="157652"/>
    <lineage>
        <taxon>Eukaryota</taxon>
        <taxon>Viridiplantae</taxon>
        <taxon>Streptophyta</taxon>
        <taxon>Embryophyta</taxon>
        <taxon>Tracheophyta</taxon>
        <taxon>Spermatophyta</taxon>
        <taxon>Magnoliopsida</taxon>
        <taxon>eudicotyledons</taxon>
        <taxon>Gunneridae</taxon>
        <taxon>Pentapetalae</taxon>
        <taxon>rosids</taxon>
        <taxon>fabids</taxon>
        <taxon>Fabales</taxon>
        <taxon>Fabaceae</taxon>
        <taxon>Papilionoideae</taxon>
        <taxon>50 kb inversion clade</taxon>
        <taxon>NPAAA clade</taxon>
        <taxon>indigoferoid/millettioid clade</taxon>
        <taxon>Phaseoleae</taxon>
        <taxon>Mucuna</taxon>
    </lineage>
</organism>
<reference evidence="1" key="1">
    <citation type="submission" date="2018-05" db="EMBL/GenBank/DDBJ databases">
        <title>Draft genome of Mucuna pruriens seed.</title>
        <authorList>
            <person name="Nnadi N.E."/>
            <person name="Vos R."/>
            <person name="Hasami M.H."/>
            <person name="Devisetty U.K."/>
            <person name="Aguiy J.C."/>
        </authorList>
    </citation>
    <scope>NUCLEOTIDE SEQUENCE [LARGE SCALE GENOMIC DNA]</scope>
    <source>
        <strain evidence="1">JCA_2017</strain>
    </source>
</reference>
<sequence>MDNKPFFPLSNYLSFHNFSSIHKTFLTNLNSIPLMQAMDTKMEALKKNKTWELVFLPKGKKHARMVAKGFMQTYGIDFKKPLL</sequence>
<keyword evidence="2" id="KW-1185">Reference proteome</keyword>
<evidence type="ECO:0000313" key="2">
    <source>
        <dbReference type="Proteomes" id="UP000257109"/>
    </source>
</evidence>